<accession>A1ZNR3</accession>
<sequence>MSEALVSNAWLVITYKEGISKNHIKMKGGATQINSAGCMDYSIQKEVGKIKRLN</sequence>
<name>A1ZNR3_MICM2</name>
<dbReference type="Proteomes" id="UP000004095">
    <property type="component" value="Unassembled WGS sequence"/>
</dbReference>
<dbReference type="EMBL" id="AAWS01000019">
    <property type="protein sequence ID" value="EAY27952.1"/>
    <property type="molecule type" value="Genomic_DNA"/>
</dbReference>
<evidence type="ECO:0000313" key="1">
    <source>
        <dbReference type="EMBL" id="EAY27952.1"/>
    </source>
</evidence>
<organism evidence="1 2">
    <name type="scientific">Microscilla marina ATCC 23134</name>
    <dbReference type="NCBI Taxonomy" id="313606"/>
    <lineage>
        <taxon>Bacteria</taxon>
        <taxon>Pseudomonadati</taxon>
        <taxon>Bacteroidota</taxon>
        <taxon>Cytophagia</taxon>
        <taxon>Cytophagales</taxon>
        <taxon>Microscillaceae</taxon>
        <taxon>Microscilla</taxon>
    </lineage>
</organism>
<reference evidence="1 2" key="1">
    <citation type="submission" date="2007-01" db="EMBL/GenBank/DDBJ databases">
        <authorList>
            <person name="Haygood M."/>
            <person name="Podell S."/>
            <person name="Anderson C."/>
            <person name="Hopkinson B."/>
            <person name="Roe K."/>
            <person name="Barbeau K."/>
            <person name="Gaasterland T."/>
            <person name="Ferriera S."/>
            <person name="Johnson J."/>
            <person name="Kravitz S."/>
            <person name="Beeson K."/>
            <person name="Sutton G."/>
            <person name="Rogers Y.-H."/>
            <person name="Friedman R."/>
            <person name="Frazier M."/>
            <person name="Venter J.C."/>
        </authorList>
    </citation>
    <scope>NUCLEOTIDE SEQUENCE [LARGE SCALE GENOMIC DNA]</scope>
    <source>
        <strain evidence="1 2">ATCC 23134</strain>
    </source>
</reference>
<dbReference type="AlphaFoldDB" id="A1ZNR3"/>
<comment type="caution">
    <text evidence="1">The sequence shown here is derived from an EMBL/GenBank/DDBJ whole genome shotgun (WGS) entry which is preliminary data.</text>
</comment>
<proteinExistence type="predicted"/>
<gene>
    <name evidence="1" type="ORF">M23134_02621</name>
</gene>
<evidence type="ECO:0000313" key="2">
    <source>
        <dbReference type="Proteomes" id="UP000004095"/>
    </source>
</evidence>
<keyword evidence="2" id="KW-1185">Reference proteome</keyword>
<protein>
    <submittedName>
        <fullName evidence="1">Uncharacterized protein</fullName>
    </submittedName>
</protein>